<name>A0A0A8Z6V3_ARUDO</name>
<proteinExistence type="predicted"/>
<accession>A0A0A8Z6V3</accession>
<sequence>MLDHFIIVCLVLLHCLFACISQKH</sequence>
<dbReference type="EMBL" id="GBRH01264472">
    <property type="protein sequence ID" value="JAD33423.1"/>
    <property type="molecule type" value="Transcribed_RNA"/>
</dbReference>
<reference evidence="1" key="1">
    <citation type="submission" date="2014-09" db="EMBL/GenBank/DDBJ databases">
        <authorList>
            <person name="Magalhaes I.L.F."/>
            <person name="Oliveira U."/>
            <person name="Santos F.R."/>
            <person name="Vidigal T.H.D.A."/>
            <person name="Brescovit A.D."/>
            <person name="Santos A.J."/>
        </authorList>
    </citation>
    <scope>NUCLEOTIDE SEQUENCE</scope>
    <source>
        <tissue evidence="1">Shoot tissue taken approximately 20 cm above the soil surface</tissue>
    </source>
</reference>
<dbReference type="AlphaFoldDB" id="A0A0A8Z6V3"/>
<reference evidence="1" key="2">
    <citation type="journal article" date="2015" name="Data Brief">
        <title>Shoot transcriptome of the giant reed, Arundo donax.</title>
        <authorList>
            <person name="Barrero R.A."/>
            <person name="Guerrero F.D."/>
            <person name="Moolhuijzen P."/>
            <person name="Goolsby J.A."/>
            <person name="Tidwell J."/>
            <person name="Bellgard S.E."/>
            <person name="Bellgard M.I."/>
        </authorList>
    </citation>
    <scope>NUCLEOTIDE SEQUENCE</scope>
    <source>
        <tissue evidence="1">Shoot tissue taken approximately 20 cm above the soil surface</tissue>
    </source>
</reference>
<protein>
    <submittedName>
        <fullName evidence="1">Uncharacterized protein</fullName>
    </submittedName>
</protein>
<evidence type="ECO:0000313" key="1">
    <source>
        <dbReference type="EMBL" id="JAD33423.1"/>
    </source>
</evidence>
<organism evidence="1">
    <name type="scientific">Arundo donax</name>
    <name type="common">Giant reed</name>
    <name type="synonym">Donax arundinaceus</name>
    <dbReference type="NCBI Taxonomy" id="35708"/>
    <lineage>
        <taxon>Eukaryota</taxon>
        <taxon>Viridiplantae</taxon>
        <taxon>Streptophyta</taxon>
        <taxon>Embryophyta</taxon>
        <taxon>Tracheophyta</taxon>
        <taxon>Spermatophyta</taxon>
        <taxon>Magnoliopsida</taxon>
        <taxon>Liliopsida</taxon>
        <taxon>Poales</taxon>
        <taxon>Poaceae</taxon>
        <taxon>PACMAD clade</taxon>
        <taxon>Arundinoideae</taxon>
        <taxon>Arundineae</taxon>
        <taxon>Arundo</taxon>
    </lineage>
</organism>